<feature type="domain" description="Disease resistance N-terminal" evidence="5">
    <location>
        <begin position="24"/>
        <end position="95"/>
    </location>
</feature>
<dbReference type="Gene3D" id="1.10.10.10">
    <property type="entry name" value="Winged helix-like DNA-binding domain superfamily/Winged helix DNA-binding domain"/>
    <property type="match status" value="1"/>
</dbReference>
<dbReference type="Gene3D" id="1.10.8.430">
    <property type="entry name" value="Helical domain of apoptotic protease-activating factors"/>
    <property type="match status" value="1"/>
</dbReference>
<evidence type="ECO:0000259" key="5">
    <source>
        <dbReference type="Pfam" id="PF18052"/>
    </source>
</evidence>
<name>A0AAW2CVI6_9ROSI</name>
<evidence type="ECO:0000313" key="9">
    <source>
        <dbReference type="Proteomes" id="UP001459277"/>
    </source>
</evidence>
<keyword evidence="2" id="KW-0547">Nucleotide-binding</keyword>
<dbReference type="InterPro" id="IPR038005">
    <property type="entry name" value="RX-like_CC"/>
</dbReference>
<feature type="domain" description="Disease resistance protein winged helix" evidence="6">
    <location>
        <begin position="415"/>
        <end position="484"/>
    </location>
</feature>
<feature type="domain" description="Disease resistance R13L4/SHOC-2-like LRR" evidence="7">
    <location>
        <begin position="531"/>
        <end position="832"/>
    </location>
</feature>
<proteinExistence type="predicted"/>
<dbReference type="Gene3D" id="1.20.5.4130">
    <property type="match status" value="1"/>
</dbReference>
<evidence type="ECO:0000256" key="1">
    <source>
        <dbReference type="ARBA" id="ARBA00022737"/>
    </source>
</evidence>
<dbReference type="InterPro" id="IPR044974">
    <property type="entry name" value="Disease_R_plants"/>
</dbReference>
<dbReference type="InterPro" id="IPR058922">
    <property type="entry name" value="WHD_DRP"/>
</dbReference>
<sequence>MAEIALAGSIGLLDVVLPFLQHVYHKTVSTDINEVKELLNTMRSFLKDTEGREETEGWKDLVQKVRNLAYETEDAIEEFMSDVTGNSHHHRLTTFLHNVGHSIIDTIPIFRLSSQLKDIKAKINNIKDTDAFRYCPSDVTSGSNVEEIPPEAYPIYRDDHLVGIERRRGKICSLILNNESRYAVISVFGGPGTGKTTLIHEVYKMVKEDFECCAWVPVPRSFEQLLENICKNMGLHVCQGMDGRQMLIQHIQQKRYIFVFDGIWNEDEWHYIERLLPFNNKGSRIIISTCKRNLASICASRHDYIYDLNNNPLTWQEAWELFCRKAFSSGELQSSLVEWSEKIVTRCERLPYAIVAVGNILSNKPSTIMEFKNVHDSLEFEPGSSVGHTYIKKLVQSYFHLLPNLKSCFLYFCNFPEDHSVTRGRLVRLWIAEGFIEEKAGKNQEQVADEYLDELVQMSLVHVNKWDFDGKVKSCRVYNLIRGFILSKSGHDNFYTVVRGPDTTWGENIPRRLSLHNFSPCISQTKGFPNVRTFSVFGVENRLESMTEDLFSKFKLLRVLDLENAALQHFPQEVVKLILLRYLSLRNTEIKLVPKSIKKLQNLMIFDLRETFVTELPKENCELRKLLYLLVSCQDKNHTAVGVKACSGIGRLTLLQKLSLIKANNKKQSIVKELGNLIELRKLGITELMKEDGKDLCASIEKMEHLTSLHVESVSMEEDLDLNHVRKSPELINSLFLGGRLHCIPQWTCSLKNLSKFKLKLSRLENSPLETLQDLPSLKELHLYDAYNGKELVFEAKWFLELRMLVIEQFSQLCMVVIQVTAVPKLQKLTIRNCDYLKMLCISESTLNRLEEKQFPKGVKIEEQ</sequence>
<protein>
    <submittedName>
        <fullName evidence="8">Uncharacterized protein</fullName>
    </submittedName>
</protein>
<dbReference type="Pfam" id="PF23598">
    <property type="entry name" value="LRR_14"/>
    <property type="match status" value="1"/>
</dbReference>
<dbReference type="SUPFAM" id="SSF52540">
    <property type="entry name" value="P-loop containing nucleoside triphosphate hydrolases"/>
    <property type="match status" value="1"/>
</dbReference>
<comment type="caution">
    <text evidence="8">The sequence shown here is derived from an EMBL/GenBank/DDBJ whole genome shotgun (WGS) entry which is preliminary data.</text>
</comment>
<dbReference type="InterPro" id="IPR036388">
    <property type="entry name" value="WH-like_DNA-bd_sf"/>
</dbReference>
<evidence type="ECO:0000259" key="7">
    <source>
        <dbReference type="Pfam" id="PF23598"/>
    </source>
</evidence>
<dbReference type="Gene3D" id="3.80.10.10">
    <property type="entry name" value="Ribonuclease Inhibitor"/>
    <property type="match status" value="1"/>
</dbReference>
<keyword evidence="3" id="KW-0611">Plant defense</keyword>
<dbReference type="Pfam" id="PF23559">
    <property type="entry name" value="WHD_DRP"/>
    <property type="match status" value="1"/>
</dbReference>
<keyword evidence="1" id="KW-0677">Repeat</keyword>
<evidence type="ECO:0000256" key="2">
    <source>
        <dbReference type="ARBA" id="ARBA00022741"/>
    </source>
</evidence>
<dbReference type="EMBL" id="JAZDWU010000005">
    <property type="protein sequence ID" value="KAL0000441.1"/>
    <property type="molecule type" value="Genomic_DNA"/>
</dbReference>
<evidence type="ECO:0000313" key="8">
    <source>
        <dbReference type="EMBL" id="KAL0000441.1"/>
    </source>
</evidence>
<dbReference type="PANTHER" id="PTHR23155:SF1205">
    <property type="entry name" value="DISEASE RESISTANCE PROTEIN RPM1"/>
    <property type="match status" value="1"/>
</dbReference>
<dbReference type="SUPFAM" id="SSF52058">
    <property type="entry name" value="L domain-like"/>
    <property type="match status" value="1"/>
</dbReference>
<dbReference type="InterPro" id="IPR055414">
    <property type="entry name" value="LRR_R13L4/SHOC2-like"/>
</dbReference>
<evidence type="ECO:0000259" key="6">
    <source>
        <dbReference type="Pfam" id="PF23559"/>
    </source>
</evidence>
<dbReference type="GO" id="GO:0043531">
    <property type="term" value="F:ADP binding"/>
    <property type="evidence" value="ECO:0007669"/>
    <property type="project" value="InterPro"/>
</dbReference>
<dbReference type="Pfam" id="PF18052">
    <property type="entry name" value="Rx_N"/>
    <property type="match status" value="1"/>
</dbReference>
<dbReference type="InterPro" id="IPR042197">
    <property type="entry name" value="Apaf_helical"/>
</dbReference>
<dbReference type="InterPro" id="IPR002182">
    <property type="entry name" value="NB-ARC"/>
</dbReference>
<dbReference type="AlphaFoldDB" id="A0AAW2CVI6"/>
<dbReference type="PRINTS" id="PR00364">
    <property type="entry name" value="DISEASERSIST"/>
</dbReference>
<dbReference type="CDD" id="cd14798">
    <property type="entry name" value="RX-CC_like"/>
    <property type="match status" value="1"/>
</dbReference>
<keyword evidence="9" id="KW-1185">Reference proteome</keyword>
<reference evidence="8 9" key="1">
    <citation type="submission" date="2024-01" db="EMBL/GenBank/DDBJ databases">
        <title>A telomere-to-telomere, gap-free genome of sweet tea (Lithocarpus litseifolius).</title>
        <authorList>
            <person name="Zhou J."/>
        </authorList>
    </citation>
    <scope>NUCLEOTIDE SEQUENCE [LARGE SCALE GENOMIC DNA]</scope>
    <source>
        <strain evidence="8">Zhou-2022a</strain>
        <tissue evidence="8">Leaf</tissue>
    </source>
</reference>
<dbReference type="InterPro" id="IPR041118">
    <property type="entry name" value="Rx_N"/>
</dbReference>
<dbReference type="Proteomes" id="UP001459277">
    <property type="component" value="Unassembled WGS sequence"/>
</dbReference>
<organism evidence="8 9">
    <name type="scientific">Lithocarpus litseifolius</name>
    <dbReference type="NCBI Taxonomy" id="425828"/>
    <lineage>
        <taxon>Eukaryota</taxon>
        <taxon>Viridiplantae</taxon>
        <taxon>Streptophyta</taxon>
        <taxon>Embryophyta</taxon>
        <taxon>Tracheophyta</taxon>
        <taxon>Spermatophyta</taxon>
        <taxon>Magnoliopsida</taxon>
        <taxon>eudicotyledons</taxon>
        <taxon>Gunneridae</taxon>
        <taxon>Pentapetalae</taxon>
        <taxon>rosids</taxon>
        <taxon>fabids</taxon>
        <taxon>Fagales</taxon>
        <taxon>Fagaceae</taxon>
        <taxon>Lithocarpus</taxon>
    </lineage>
</organism>
<accession>A0AAW2CVI6</accession>
<dbReference type="FunFam" id="1.10.10.10:FF:000322">
    <property type="entry name" value="Probable disease resistance protein At1g63360"/>
    <property type="match status" value="1"/>
</dbReference>
<dbReference type="InterPro" id="IPR027417">
    <property type="entry name" value="P-loop_NTPase"/>
</dbReference>
<dbReference type="Gene3D" id="3.40.50.300">
    <property type="entry name" value="P-loop containing nucleotide triphosphate hydrolases"/>
    <property type="match status" value="1"/>
</dbReference>
<dbReference type="GO" id="GO:0098542">
    <property type="term" value="P:defense response to other organism"/>
    <property type="evidence" value="ECO:0007669"/>
    <property type="project" value="TreeGrafter"/>
</dbReference>
<gene>
    <name evidence="8" type="ORF">SO802_014222</name>
</gene>
<evidence type="ECO:0000256" key="3">
    <source>
        <dbReference type="ARBA" id="ARBA00022821"/>
    </source>
</evidence>
<dbReference type="InterPro" id="IPR032675">
    <property type="entry name" value="LRR_dom_sf"/>
</dbReference>
<dbReference type="PANTHER" id="PTHR23155">
    <property type="entry name" value="DISEASE RESISTANCE PROTEIN RP"/>
    <property type="match status" value="1"/>
</dbReference>
<feature type="domain" description="NB-ARC" evidence="4">
    <location>
        <begin position="174"/>
        <end position="328"/>
    </location>
</feature>
<evidence type="ECO:0000259" key="4">
    <source>
        <dbReference type="Pfam" id="PF00931"/>
    </source>
</evidence>
<dbReference type="Pfam" id="PF00931">
    <property type="entry name" value="NB-ARC"/>
    <property type="match status" value="1"/>
</dbReference>